<protein>
    <submittedName>
        <fullName evidence="2">Uncharacterized protein</fullName>
    </submittedName>
</protein>
<dbReference type="AlphaFoldDB" id="A0A0R3L3N4"/>
<gene>
    <name evidence="2" type="ORF">CQ12_15605</name>
</gene>
<name>A0A0R3L3N4_9BRAD</name>
<sequence length="62" mass="7012">MFSFPGAIFPEFVPEEKLVGRGGSRHPHCNKLEMMHATIGLPRHPGLRNFAQADRPPDGRFR</sequence>
<evidence type="ECO:0000313" key="2">
    <source>
        <dbReference type="EMBL" id="KRR02482.1"/>
    </source>
</evidence>
<reference evidence="2 3" key="1">
    <citation type="submission" date="2014-03" db="EMBL/GenBank/DDBJ databases">
        <title>Bradyrhizobium valentinum sp. nov., isolated from effective nodules of Lupinus mariae-josephae, a lupine endemic of basic-lime soils in Eastern Spain.</title>
        <authorList>
            <person name="Duran D."/>
            <person name="Rey L."/>
            <person name="Navarro A."/>
            <person name="Busquets A."/>
            <person name="Imperial J."/>
            <person name="Ruiz-Argueso T."/>
        </authorList>
    </citation>
    <scope>NUCLEOTIDE SEQUENCE [LARGE SCALE GENOMIC DNA]</scope>
    <source>
        <strain evidence="2 3">PAC68</strain>
    </source>
</reference>
<evidence type="ECO:0000256" key="1">
    <source>
        <dbReference type="SAM" id="MobiDB-lite"/>
    </source>
</evidence>
<keyword evidence="3" id="KW-1185">Reference proteome</keyword>
<evidence type="ECO:0000313" key="3">
    <source>
        <dbReference type="Proteomes" id="UP000050863"/>
    </source>
</evidence>
<comment type="caution">
    <text evidence="2">The sequence shown here is derived from an EMBL/GenBank/DDBJ whole genome shotgun (WGS) entry which is preliminary data.</text>
</comment>
<dbReference type="Proteomes" id="UP000050863">
    <property type="component" value="Unassembled WGS sequence"/>
</dbReference>
<feature type="region of interest" description="Disordered" evidence="1">
    <location>
        <begin position="43"/>
        <end position="62"/>
    </location>
</feature>
<accession>A0A0R3L3N4</accession>
<dbReference type="EMBL" id="LLXZ01000156">
    <property type="protein sequence ID" value="KRR02482.1"/>
    <property type="molecule type" value="Genomic_DNA"/>
</dbReference>
<organism evidence="2 3">
    <name type="scientific">Bradyrhizobium jicamae</name>
    <dbReference type="NCBI Taxonomy" id="280332"/>
    <lineage>
        <taxon>Bacteria</taxon>
        <taxon>Pseudomonadati</taxon>
        <taxon>Pseudomonadota</taxon>
        <taxon>Alphaproteobacteria</taxon>
        <taxon>Hyphomicrobiales</taxon>
        <taxon>Nitrobacteraceae</taxon>
        <taxon>Bradyrhizobium</taxon>
    </lineage>
</organism>
<proteinExistence type="predicted"/>